<dbReference type="PANTHER" id="PTHR24118">
    <property type="entry name" value="POTE ANKYRIN DOMAIN"/>
    <property type="match status" value="1"/>
</dbReference>
<dbReference type="Pfam" id="PF00023">
    <property type="entry name" value="Ank"/>
    <property type="match status" value="1"/>
</dbReference>
<protein>
    <submittedName>
        <fullName evidence="2">Uncharacterized protein</fullName>
    </submittedName>
</protein>
<reference evidence="2 3" key="1">
    <citation type="journal article" date="2024" name="bioRxiv">
        <title>A reference genome for Trichogramma kaykai: A tiny desert-dwelling parasitoid wasp with competing sex-ratio distorters.</title>
        <authorList>
            <person name="Culotta J."/>
            <person name="Lindsey A.R."/>
        </authorList>
    </citation>
    <scope>NUCLEOTIDE SEQUENCE [LARGE SCALE GENOMIC DNA]</scope>
    <source>
        <strain evidence="2 3">KSX58</strain>
    </source>
</reference>
<organism evidence="2 3">
    <name type="scientific">Trichogramma kaykai</name>
    <dbReference type="NCBI Taxonomy" id="54128"/>
    <lineage>
        <taxon>Eukaryota</taxon>
        <taxon>Metazoa</taxon>
        <taxon>Ecdysozoa</taxon>
        <taxon>Arthropoda</taxon>
        <taxon>Hexapoda</taxon>
        <taxon>Insecta</taxon>
        <taxon>Pterygota</taxon>
        <taxon>Neoptera</taxon>
        <taxon>Endopterygota</taxon>
        <taxon>Hymenoptera</taxon>
        <taxon>Apocrita</taxon>
        <taxon>Proctotrupomorpha</taxon>
        <taxon>Chalcidoidea</taxon>
        <taxon>Trichogrammatidae</taxon>
        <taxon>Trichogramma</taxon>
    </lineage>
</organism>
<proteinExistence type="predicted"/>
<dbReference type="Gene3D" id="1.25.40.20">
    <property type="entry name" value="Ankyrin repeat-containing domain"/>
    <property type="match status" value="2"/>
</dbReference>
<dbReference type="AlphaFoldDB" id="A0ABD2XL82"/>
<keyword evidence="1" id="KW-0040">ANK repeat</keyword>
<evidence type="ECO:0000313" key="3">
    <source>
        <dbReference type="Proteomes" id="UP001627154"/>
    </source>
</evidence>
<dbReference type="PRINTS" id="PR01415">
    <property type="entry name" value="ANKYRIN"/>
</dbReference>
<comment type="caution">
    <text evidence="2">The sequence shown here is derived from an EMBL/GenBank/DDBJ whole genome shotgun (WGS) entry which is preliminary data.</text>
</comment>
<dbReference type="EMBL" id="JBJJXI010000020">
    <property type="protein sequence ID" value="KAL3405582.1"/>
    <property type="molecule type" value="Genomic_DNA"/>
</dbReference>
<evidence type="ECO:0000256" key="1">
    <source>
        <dbReference type="PROSITE-ProRule" id="PRU00023"/>
    </source>
</evidence>
<dbReference type="Proteomes" id="UP001627154">
    <property type="component" value="Unassembled WGS sequence"/>
</dbReference>
<keyword evidence="3" id="KW-1185">Reference proteome</keyword>
<feature type="repeat" description="ANK" evidence="1">
    <location>
        <begin position="262"/>
        <end position="290"/>
    </location>
</feature>
<gene>
    <name evidence="2" type="ORF">TKK_001961</name>
</gene>
<dbReference type="SUPFAM" id="SSF48403">
    <property type="entry name" value="Ankyrin repeat"/>
    <property type="match status" value="1"/>
</dbReference>
<dbReference type="InterPro" id="IPR002110">
    <property type="entry name" value="Ankyrin_rpt"/>
</dbReference>
<feature type="repeat" description="ANK" evidence="1">
    <location>
        <begin position="189"/>
        <end position="221"/>
    </location>
</feature>
<name>A0ABD2XL82_9HYME</name>
<dbReference type="Pfam" id="PF12796">
    <property type="entry name" value="Ank_2"/>
    <property type="match status" value="1"/>
</dbReference>
<feature type="repeat" description="ANK" evidence="1">
    <location>
        <begin position="114"/>
        <end position="146"/>
    </location>
</feature>
<dbReference type="PROSITE" id="PS50297">
    <property type="entry name" value="ANK_REP_REGION"/>
    <property type="match status" value="3"/>
</dbReference>
<dbReference type="PROSITE" id="PS50088">
    <property type="entry name" value="ANK_REPEAT"/>
    <property type="match status" value="3"/>
</dbReference>
<accession>A0ABD2XL82</accession>
<evidence type="ECO:0000313" key="2">
    <source>
        <dbReference type="EMBL" id="KAL3405582.1"/>
    </source>
</evidence>
<dbReference type="InterPro" id="IPR036770">
    <property type="entry name" value="Ankyrin_rpt-contain_sf"/>
</dbReference>
<dbReference type="PANTHER" id="PTHR24118:SF99">
    <property type="entry name" value="POTE ANKYRIN DOMAIN FAMILY MEMBER 3C-RELATED"/>
    <property type="match status" value="1"/>
</dbReference>
<sequence>MHPLIRNWEGQFPDLSEIFQPEEFDWLLVQDKPDLDKNGKPILRRTTAVHRAARRSRPKIRKNIPKLFEIYKNVNYIDESGLTHFHVSCKYGYKDVVKEFLELRQDPNCLEQKSVDPPLHLALKHYHKDMVELLLRGGADANLANKDGLTPLHVISKLGHYYYCELVELFFKINNELNKLVKVNAQDKLGQTPLHFALSHYRISVAEFLLIKGADPNLPSNDGSTALHAICKTQNDGDLATILFNTAVGEIQKMKVDAKDKLGRTPLQWAVANLLSDVVDVLLENGADLSSFVFPTEDYFAVRYKPDCTLQKVVFRTMSIIEFLENKGYELDQTAALMIMKLFAKHGLIDELGDIDECLHSDEDFMSLAKEQMVSPSLSLYDFL</sequence>
<dbReference type="SMART" id="SM00248">
    <property type="entry name" value="ANK"/>
    <property type="match status" value="6"/>
</dbReference>